<keyword evidence="3" id="KW-1185">Reference proteome</keyword>
<reference evidence="2" key="1">
    <citation type="journal article" date="2020" name="Stud. Mycol.">
        <title>101 Dothideomycetes genomes: a test case for predicting lifestyles and emergence of pathogens.</title>
        <authorList>
            <person name="Haridas S."/>
            <person name="Albert R."/>
            <person name="Binder M."/>
            <person name="Bloem J."/>
            <person name="Labutti K."/>
            <person name="Salamov A."/>
            <person name="Andreopoulos B."/>
            <person name="Baker S."/>
            <person name="Barry K."/>
            <person name="Bills G."/>
            <person name="Bluhm B."/>
            <person name="Cannon C."/>
            <person name="Castanera R."/>
            <person name="Culley D."/>
            <person name="Daum C."/>
            <person name="Ezra D."/>
            <person name="Gonzalez J."/>
            <person name="Henrissat B."/>
            <person name="Kuo A."/>
            <person name="Liang C."/>
            <person name="Lipzen A."/>
            <person name="Lutzoni F."/>
            <person name="Magnuson J."/>
            <person name="Mondo S."/>
            <person name="Nolan M."/>
            <person name="Ohm R."/>
            <person name="Pangilinan J."/>
            <person name="Park H.-J."/>
            <person name="Ramirez L."/>
            <person name="Alfaro M."/>
            <person name="Sun H."/>
            <person name="Tritt A."/>
            <person name="Yoshinaga Y."/>
            <person name="Zwiers L.-H."/>
            <person name="Turgeon B."/>
            <person name="Goodwin S."/>
            <person name="Spatafora J."/>
            <person name="Crous P."/>
            <person name="Grigoriev I."/>
        </authorList>
    </citation>
    <scope>NUCLEOTIDE SEQUENCE</scope>
    <source>
        <strain evidence="2">CBS 107.79</strain>
    </source>
</reference>
<evidence type="ECO:0000313" key="2">
    <source>
        <dbReference type="EMBL" id="KAF1977769.1"/>
    </source>
</evidence>
<dbReference type="EMBL" id="ML976662">
    <property type="protein sequence ID" value="KAF1977769.1"/>
    <property type="molecule type" value="Genomic_DNA"/>
</dbReference>
<name>A0A6A5VMR5_9PLEO</name>
<sequence length="196" mass="23296">MPGFGTLNYWKCYRYRPFSLRTRYRHHLSPNYLRVDGRRKINSSGRLYTYEERTLLEVFEKTEANFRELEMKTLELGHRMHVDREVALMAKEKGNFTSILLIKMKTRLTMGILYMVRYDEVKKPYQRKEKWAARVAEVNDEMQEEERRRNREEDGAQSRSGTTDNAVREPAITHTGNNRSSTTSQDALEQQGDYNN</sequence>
<accession>A0A6A5VMR5</accession>
<organism evidence="2 3">
    <name type="scientific">Bimuria novae-zelandiae CBS 107.79</name>
    <dbReference type="NCBI Taxonomy" id="1447943"/>
    <lineage>
        <taxon>Eukaryota</taxon>
        <taxon>Fungi</taxon>
        <taxon>Dikarya</taxon>
        <taxon>Ascomycota</taxon>
        <taxon>Pezizomycotina</taxon>
        <taxon>Dothideomycetes</taxon>
        <taxon>Pleosporomycetidae</taxon>
        <taxon>Pleosporales</taxon>
        <taxon>Massarineae</taxon>
        <taxon>Didymosphaeriaceae</taxon>
        <taxon>Bimuria</taxon>
    </lineage>
</organism>
<gene>
    <name evidence="2" type="ORF">BU23DRAFT_596111</name>
</gene>
<dbReference type="Proteomes" id="UP000800036">
    <property type="component" value="Unassembled WGS sequence"/>
</dbReference>
<protein>
    <submittedName>
        <fullName evidence="2">Uncharacterized protein</fullName>
    </submittedName>
</protein>
<evidence type="ECO:0000256" key="1">
    <source>
        <dbReference type="SAM" id="MobiDB-lite"/>
    </source>
</evidence>
<feature type="compositionally biased region" description="Polar residues" evidence="1">
    <location>
        <begin position="174"/>
        <end position="196"/>
    </location>
</feature>
<evidence type="ECO:0000313" key="3">
    <source>
        <dbReference type="Proteomes" id="UP000800036"/>
    </source>
</evidence>
<feature type="region of interest" description="Disordered" evidence="1">
    <location>
        <begin position="135"/>
        <end position="196"/>
    </location>
</feature>
<proteinExistence type="predicted"/>
<dbReference type="AlphaFoldDB" id="A0A6A5VMR5"/>
<feature type="compositionally biased region" description="Basic and acidic residues" evidence="1">
    <location>
        <begin position="145"/>
        <end position="156"/>
    </location>
</feature>